<evidence type="ECO:0000256" key="1">
    <source>
        <dbReference type="SAM" id="Phobius"/>
    </source>
</evidence>
<keyword evidence="1" id="KW-0812">Transmembrane</keyword>
<dbReference type="Ensembl" id="ENSCSAT00000018744.1">
    <property type="protein sequence ID" value="ENSCSAP00000018180.1"/>
    <property type="gene ID" value="ENSCSAG00000018654.1"/>
</dbReference>
<keyword evidence="1" id="KW-1133">Transmembrane helix</keyword>
<keyword evidence="1" id="KW-0472">Membrane</keyword>
<accession>A0A0D9SBE1</accession>
<reference evidence="2 3" key="1">
    <citation type="submission" date="2014-03" db="EMBL/GenBank/DDBJ databases">
        <authorList>
            <person name="Warren W."/>
            <person name="Wilson R.K."/>
        </authorList>
    </citation>
    <scope>NUCLEOTIDE SEQUENCE</scope>
</reference>
<organism evidence="2 3">
    <name type="scientific">Chlorocebus sabaeus</name>
    <name type="common">Green monkey</name>
    <name type="synonym">Simia sabaea</name>
    <dbReference type="NCBI Taxonomy" id="60711"/>
    <lineage>
        <taxon>Eukaryota</taxon>
        <taxon>Metazoa</taxon>
        <taxon>Chordata</taxon>
        <taxon>Craniata</taxon>
        <taxon>Vertebrata</taxon>
        <taxon>Euteleostomi</taxon>
        <taxon>Mammalia</taxon>
        <taxon>Eutheria</taxon>
        <taxon>Euarchontoglires</taxon>
        <taxon>Primates</taxon>
        <taxon>Haplorrhini</taxon>
        <taxon>Catarrhini</taxon>
        <taxon>Cercopithecidae</taxon>
        <taxon>Cercopithecinae</taxon>
        <taxon>Chlorocebus</taxon>
    </lineage>
</organism>
<proteinExistence type="predicted"/>
<sequence>MINITATQFKKRTYYLSFWFFLFRLTVLLVHYFFQLFLIPIIHSI</sequence>
<dbReference type="eggNOG" id="ENOG502TF45">
    <property type="taxonomic scope" value="Eukaryota"/>
</dbReference>
<dbReference type="EMBL" id="AQIB01009451">
    <property type="status" value="NOT_ANNOTATED_CDS"/>
    <property type="molecule type" value="Genomic_DNA"/>
</dbReference>
<evidence type="ECO:0000313" key="2">
    <source>
        <dbReference type="Ensembl" id="ENSCSAP00000018180.1"/>
    </source>
</evidence>
<feature type="transmembrane region" description="Helical" evidence="1">
    <location>
        <begin position="21"/>
        <end position="42"/>
    </location>
</feature>
<reference evidence="2" key="3">
    <citation type="submission" date="2025-09" db="UniProtKB">
        <authorList>
            <consortium name="Ensembl"/>
        </authorList>
    </citation>
    <scope>IDENTIFICATION</scope>
</reference>
<dbReference type="GeneTree" id="ENSGT00940000167860"/>
<protein>
    <submittedName>
        <fullName evidence="2">Uncharacterized protein</fullName>
    </submittedName>
</protein>
<dbReference type="Bgee" id="ENSCSAG00000018654">
    <property type="expression patterns" value="Expressed in caudate nucleus and 7 other cell types or tissues"/>
</dbReference>
<evidence type="ECO:0000313" key="3">
    <source>
        <dbReference type="Proteomes" id="UP000029965"/>
    </source>
</evidence>
<dbReference type="Proteomes" id="UP000029965">
    <property type="component" value="Chromosome 10"/>
</dbReference>
<keyword evidence="3" id="KW-1185">Reference proteome</keyword>
<reference evidence="2" key="2">
    <citation type="submission" date="2025-08" db="UniProtKB">
        <authorList>
            <consortium name="Ensembl"/>
        </authorList>
    </citation>
    <scope>IDENTIFICATION</scope>
</reference>
<name>A0A0D9SBE1_CHLSB</name>
<dbReference type="AlphaFoldDB" id="A0A0D9SBE1"/>